<evidence type="ECO:0000259" key="7">
    <source>
        <dbReference type="PROSITE" id="PS51462"/>
    </source>
</evidence>
<evidence type="ECO:0000256" key="6">
    <source>
        <dbReference type="ARBA" id="ARBA00023211"/>
    </source>
</evidence>
<dbReference type="EMBL" id="FNUY01000002">
    <property type="protein sequence ID" value="SEF92977.1"/>
    <property type="molecule type" value="Genomic_DNA"/>
</dbReference>
<dbReference type="RefSeq" id="WP_103871721.1">
    <property type="nucleotide sequence ID" value="NZ_FNUY01000002.1"/>
</dbReference>
<evidence type="ECO:0000256" key="4">
    <source>
        <dbReference type="ARBA" id="ARBA00022801"/>
    </source>
</evidence>
<evidence type="ECO:0000256" key="5">
    <source>
        <dbReference type="ARBA" id="ARBA00022842"/>
    </source>
</evidence>
<dbReference type="AlphaFoldDB" id="A0A1H5W2D3"/>
<dbReference type="PANTHER" id="PTHR12318:SF0">
    <property type="entry name" value="ACYL-COENZYME A DIPHOSPHATASE NUDT19"/>
    <property type="match status" value="1"/>
</dbReference>
<protein>
    <recommendedName>
        <fullName evidence="7">Nudix hydrolase domain-containing protein</fullName>
    </recommendedName>
</protein>
<sequence>MTDHAVTLTQAERVRVASNIRPKDAATMMILDRSGPKPRVLMGKRHPSHKFMPGKYVFPGGRVDVGDRKMAATGALPQICEDRLAARTVRPSPAKARALALAAIRETFEETGLLFGSTEFGKPESAPEGSWADFARHGIYPDLSTVTFVARAITPPRRPKRFDTRFFTVDSTGIAGRVEGVTGPDSELIDLVWVDFDEAKELDLPTITKVIIEEVEARIAAGFAPYLPVPFFWEKNLRFVREEL</sequence>
<name>A0A1H5W2D3_9HYPH</name>
<gene>
    <name evidence="8" type="ORF">SAMN04488115_102515</name>
</gene>
<proteinExistence type="predicted"/>
<keyword evidence="5" id="KW-0460">Magnesium</keyword>
<dbReference type="Gene3D" id="3.90.79.10">
    <property type="entry name" value="Nucleoside Triphosphate Pyrophosphohydrolase"/>
    <property type="match status" value="1"/>
</dbReference>
<keyword evidence="9" id="KW-1185">Reference proteome</keyword>
<keyword evidence="6" id="KW-0464">Manganese</keyword>
<comment type="cofactor">
    <cofactor evidence="2">
        <name>Mg(2+)</name>
        <dbReference type="ChEBI" id="CHEBI:18420"/>
    </cofactor>
</comment>
<dbReference type="InterPro" id="IPR039121">
    <property type="entry name" value="NUDT19"/>
</dbReference>
<feature type="domain" description="Nudix hydrolase" evidence="7">
    <location>
        <begin position="21"/>
        <end position="216"/>
    </location>
</feature>
<evidence type="ECO:0000313" key="9">
    <source>
        <dbReference type="Proteomes" id="UP000236743"/>
    </source>
</evidence>
<dbReference type="PROSITE" id="PS51462">
    <property type="entry name" value="NUDIX"/>
    <property type="match status" value="1"/>
</dbReference>
<organism evidence="8 9">
    <name type="scientific">Bosea lathyri</name>
    <dbReference type="NCBI Taxonomy" id="1036778"/>
    <lineage>
        <taxon>Bacteria</taxon>
        <taxon>Pseudomonadati</taxon>
        <taxon>Pseudomonadota</taxon>
        <taxon>Alphaproteobacteria</taxon>
        <taxon>Hyphomicrobiales</taxon>
        <taxon>Boseaceae</taxon>
        <taxon>Bosea</taxon>
    </lineage>
</organism>
<evidence type="ECO:0000256" key="2">
    <source>
        <dbReference type="ARBA" id="ARBA00001946"/>
    </source>
</evidence>
<keyword evidence="4" id="KW-0378">Hydrolase</keyword>
<dbReference type="GO" id="GO:0016818">
    <property type="term" value="F:hydrolase activity, acting on acid anhydrides, in phosphorus-containing anhydrides"/>
    <property type="evidence" value="ECO:0007669"/>
    <property type="project" value="InterPro"/>
</dbReference>
<dbReference type="InterPro" id="IPR015797">
    <property type="entry name" value="NUDIX_hydrolase-like_dom_sf"/>
</dbReference>
<reference evidence="8 9" key="1">
    <citation type="submission" date="2016-10" db="EMBL/GenBank/DDBJ databases">
        <authorList>
            <person name="de Groot N.N."/>
        </authorList>
    </citation>
    <scope>NUCLEOTIDE SEQUENCE [LARGE SCALE GENOMIC DNA]</scope>
    <source>
        <strain evidence="8 9">DSM 26656</strain>
    </source>
</reference>
<dbReference type="SUPFAM" id="SSF55811">
    <property type="entry name" value="Nudix"/>
    <property type="match status" value="1"/>
</dbReference>
<keyword evidence="3" id="KW-0479">Metal-binding</keyword>
<dbReference type="CDD" id="cd18870">
    <property type="entry name" value="NUDIX_AcylCoAdiphos_Nudt19"/>
    <property type="match status" value="1"/>
</dbReference>
<evidence type="ECO:0000313" key="8">
    <source>
        <dbReference type="EMBL" id="SEF92977.1"/>
    </source>
</evidence>
<evidence type="ECO:0000256" key="3">
    <source>
        <dbReference type="ARBA" id="ARBA00022723"/>
    </source>
</evidence>
<dbReference type="Proteomes" id="UP000236743">
    <property type="component" value="Unassembled WGS sequence"/>
</dbReference>
<dbReference type="OrthoDB" id="9805905at2"/>
<dbReference type="GO" id="GO:0046872">
    <property type="term" value="F:metal ion binding"/>
    <property type="evidence" value="ECO:0007669"/>
    <property type="project" value="UniProtKB-KW"/>
</dbReference>
<dbReference type="InterPro" id="IPR000086">
    <property type="entry name" value="NUDIX_hydrolase_dom"/>
</dbReference>
<evidence type="ECO:0000256" key="1">
    <source>
        <dbReference type="ARBA" id="ARBA00001936"/>
    </source>
</evidence>
<dbReference type="PANTHER" id="PTHR12318">
    <property type="entry name" value="TESTOSTERONE-REGULATED PROTEIN RP2"/>
    <property type="match status" value="1"/>
</dbReference>
<accession>A0A1H5W2D3</accession>
<comment type="cofactor">
    <cofactor evidence="1">
        <name>Mn(2+)</name>
        <dbReference type="ChEBI" id="CHEBI:29035"/>
    </cofactor>
</comment>